<dbReference type="Gene3D" id="3.40.395.10">
    <property type="entry name" value="Adenoviral Proteinase, Chain A"/>
    <property type="match status" value="1"/>
</dbReference>
<feature type="compositionally biased region" description="Basic and acidic residues" evidence="1">
    <location>
        <begin position="402"/>
        <end position="418"/>
    </location>
</feature>
<evidence type="ECO:0000259" key="2">
    <source>
        <dbReference type="Pfam" id="PF26133"/>
    </source>
</evidence>
<evidence type="ECO:0000313" key="3">
    <source>
        <dbReference type="EMBL" id="KAK9668659.1"/>
    </source>
</evidence>
<gene>
    <name evidence="3" type="ORF">RND81_13G075900</name>
</gene>
<dbReference type="PANTHER" id="PTHR33018">
    <property type="entry name" value="OS10G0338966 PROTEIN-RELATED"/>
    <property type="match status" value="1"/>
</dbReference>
<organism evidence="3 4">
    <name type="scientific">Saponaria officinalis</name>
    <name type="common">Common soapwort</name>
    <name type="synonym">Lychnis saponaria</name>
    <dbReference type="NCBI Taxonomy" id="3572"/>
    <lineage>
        <taxon>Eukaryota</taxon>
        <taxon>Viridiplantae</taxon>
        <taxon>Streptophyta</taxon>
        <taxon>Embryophyta</taxon>
        <taxon>Tracheophyta</taxon>
        <taxon>Spermatophyta</taxon>
        <taxon>Magnoliopsida</taxon>
        <taxon>eudicotyledons</taxon>
        <taxon>Gunneridae</taxon>
        <taxon>Pentapetalae</taxon>
        <taxon>Caryophyllales</taxon>
        <taxon>Caryophyllaceae</taxon>
        <taxon>Caryophylleae</taxon>
        <taxon>Saponaria</taxon>
    </lineage>
</organism>
<dbReference type="SUPFAM" id="SSF54001">
    <property type="entry name" value="Cysteine proteinases"/>
    <property type="match status" value="1"/>
</dbReference>
<dbReference type="EMBL" id="JBDFQZ010000013">
    <property type="protein sequence ID" value="KAK9668659.1"/>
    <property type="molecule type" value="Genomic_DNA"/>
</dbReference>
<feature type="domain" description="DUF8039" evidence="2">
    <location>
        <begin position="297"/>
        <end position="378"/>
    </location>
</feature>
<comment type="caution">
    <text evidence="3">The sequence shown here is derived from an EMBL/GenBank/DDBJ whole genome shotgun (WGS) entry which is preliminary data.</text>
</comment>
<reference evidence="3" key="1">
    <citation type="submission" date="2024-03" db="EMBL/GenBank/DDBJ databases">
        <title>WGS assembly of Saponaria officinalis var. Norfolk2.</title>
        <authorList>
            <person name="Jenkins J."/>
            <person name="Shu S."/>
            <person name="Grimwood J."/>
            <person name="Barry K."/>
            <person name="Goodstein D."/>
            <person name="Schmutz J."/>
            <person name="Leebens-Mack J."/>
            <person name="Osbourn A."/>
        </authorList>
    </citation>
    <scope>NUCLEOTIDE SEQUENCE [LARGE SCALE GENOMIC DNA]</scope>
    <source>
        <strain evidence="3">JIC</strain>
    </source>
</reference>
<feature type="region of interest" description="Disordered" evidence="1">
    <location>
        <begin position="386"/>
        <end position="419"/>
    </location>
</feature>
<dbReference type="AlphaFoldDB" id="A0AAW1GZS0"/>
<dbReference type="InterPro" id="IPR058352">
    <property type="entry name" value="DUF8039"/>
</dbReference>
<protein>
    <recommendedName>
        <fullName evidence="2">DUF8039 domain-containing protein</fullName>
    </recommendedName>
</protein>
<name>A0AAW1GZS0_SAPOF</name>
<accession>A0AAW1GZS0</accession>
<dbReference type="PANTHER" id="PTHR33018:SF31">
    <property type="entry name" value="TRANSPOSASE, PTTA_EN_SPM, PLANT"/>
    <property type="match status" value="1"/>
</dbReference>
<dbReference type="Proteomes" id="UP001443914">
    <property type="component" value="Unassembled WGS sequence"/>
</dbReference>
<proteinExistence type="predicted"/>
<evidence type="ECO:0000313" key="4">
    <source>
        <dbReference type="Proteomes" id="UP001443914"/>
    </source>
</evidence>
<sequence length="627" mass="71771">MGKTAGTEPGLIFYYAFSVGTNADKYKSYIGVLSRTKVPIDIPCWRDVPVDIKEKIWDDVLTVFNIPMSKKKQVISIANSRWTNFKSILTSLMSRGGYQKTMMKLEAKKRAADPLTCDTSMVTIERGDLWIEGRLNKDGECLNAETKEVIERINLLKEQVSQGGFTPNGKDDVLIKALGTKEHYGRVRGVGGLVGHKQYFGKRSYRRGERLSKMDLDMITQMITEKVRAYMHKEMEHYFQHRTIGSLENIGRIEKGFSVEKDVEVEVNGKIKDVEAEINGEGKDVEHDLFNEIPIEGVECELAVLEKGKVALGKVFRAPNDDSRSHGRAFGLNELRVSIDVVFEGLKDIPLPLTTEKFSTVGEAQGSFVRWPKNLISLRNSQVNVKTRANETSKNKVKKKKTESSKNVESSNNKRKESVNSNTCLKNILDKKYESRRLLSKMVTLMENGRSTTIVLNENVMGYEQTIFLTKDDITQVLDMEKLNISFLQTFLGYVHYGDENENHVLLVYTCQKFDQATTYVSNWMAKERKPIYLVPYFHNNHWMLALVNIVDNNFVHWFNPLGHSEPSDFENFINLCIRVYGFNGGKRKSSKAPQWVHVKHCQDTTPYSKEDIDEVRDLWADYFLNV</sequence>
<dbReference type="Pfam" id="PF26133">
    <property type="entry name" value="DUF8039"/>
    <property type="match status" value="1"/>
</dbReference>
<dbReference type="InterPro" id="IPR038765">
    <property type="entry name" value="Papain-like_cys_pep_sf"/>
</dbReference>
<keyword evidence="4" id="KW-1185">Reference proteome</keyword>
<evidence type="ECO:0000256" key="1">
    <source>
        <dbReference type="SAM" id="MobiDB-lite"/>
    </source>
</evidence>